<comment type="caution">
    <text evidence="1">The sequence shown here is derived from an EMBL/GenBank/DDBJ whole genome shotgun (WGS) entry which is preliminary data.</text>
</comment>
<protein>
    <submittedName>
        <fullName evidence="1">Uncharacterized protein</fullName>
    </submittedName>
</protein>
<proteinExistence type="predicted"/>
<dbReference type="AlphaFoldDB" id="A0AAD6L9A2"/>
<evidence type="ECO:0000313" key="1">
    <source>
        <dbReference type="EMBL" id="KAJ6952702.1"/>
    </source>
</evidence>
<gene>
    <name evidence="1" type="ORF">NC653_041744</name>
</gene>
<keyword evidence="2" id="KW-1185">Reference proteome</keyword>
<dbReference type="EMBL" id="JAQIZT010000019">
    <property type="protein sequence ID" value="KAJ6952702.1"/>
    <property type="molecule type" value="Genomic_DNA"/>
</dbReference>
<accession>A0AAD6L9A2</accession>
<organism evidence="1 2">
    <name type="scientific">Populus alba x Populus x berolinensis</name>
    <dbReference type="NCBI Taxonomy" id="444605"/>
    <lineage>
        <taxon>Eukaryota</taxon>
        <taxon>Viridiplantae</taxon>
        <taxon>Streptophyta</taxon>
        <taxon>Embryophyta</taxon>
        <taxon>Tracheophyta</taxon>
        <taxon>Spermatophyta</taxon>
        <taxon>Magnoliopsida</taxon>
        <taxon>eudicotyledons</taxon>
        <taxon>Gunneridae</taxon>
        <taxon>Pentapetalae</taxon>
        <taxon>rosids</taxon>
        <taxon>fabids</taxon>
        <taxon>Malpighiales</taxon>
        <taxon>Salicaceae</taxon>
        <taxon>Saliceae</taxon>
        <taxon>Populus</taxon>
    </lineage>
</organism>
<sequence length="59" mass="6781">MGELRVTMTRKMHGVCYWITGEKYVKSNYLGREKSTLIQRILNLSAGNLIQNTPRKQGP</sequence>
<dbReference type="Proteomes" id="UP001164929">
    <property type="component" value="Chromosome 19"/>
</dbReference>
<name>A0AAD6L9A2_9ROSI</name>
<evidence type="ECO:0000313" key="2">
    <source>
        <dbReference type="Proteomes" id="UP001164929"/>
    </source>
</evidence>
<reference evidence="1" key="1">
    <citation type="journal article" date="2023" name="Mol. Ecol. Resour.">
        <title>Chromosome-level genome assembly of a triploid poplar Populus alba 'Berolinensis'.</title>
        <authorList>
            <person name="Chen S."/>
            <person name="Yu Y."/>
            <person name="Wang X."/>
            <person name="Wang S."/>
            <person name="Zhang T."/>
            <person name="Zhou Y."/>
            <person name="He R."/>
            <person name="Meng N."/>
            <person name="Wang Y."/>
            <person name="Liu W."/>
            <person name="Liu Z."/>
            <person name="Liu J."/>
            <person name="Guo Q."/>
            <person name="Huang H."/>
            <person name="Sederoff R.R."/>
            <person name="Wang G."/>
            <person name="Qu G."/>
            <person name="Chen S."/>
        </authorList>
    </citation>
    <scope>NUCLEOTIDE SEQUENCE</scope>
    <source>
        <strain evidence="1">SC-2020</strain>
    </source>
</reference>